<accession>A0ABR5P290</accession>
<proteinExistence type="predicted"/>
<keyword evidence="1" id="KW-1133">Transmembrane helix</keyword>
<keyword evidence="1" id="KW-0812">Transmembrane</keyword>
<evidence type="ECO:0000313" key="2">
    <source>
        <dbReference type="EMBL" id="KRK60670.1"/>
    </source>
</evidence>
<organism evidence="2 3">
    <name type="scientific">Limosilactobacillus antri DSM 16041</name>
    <dbReference type="NCBI Taxonomy" id="525309"/>
    <lineage>
        <taxon>Bacteria</taxon>
        <taxon>Bacillati</taxon>
        <taxon>Bacillota</taxon>
        <taxon>Bacilli</taxon>
        <taxon>Lactobacillales</taxon>
        <taxon>Lactobacillaceae</taxon>
        <taxon>Limosilactobacillus</taxon>
    </lineage>
</organism>
<reference evidence="2 3" key="1">
    <citation type="journal article" date="2015" name="Genome Announc.">
        <title>Expanding the biotechnology potential of lactobacilli through comparative genomics of 213 strains and associated genera.</title>
        <authorList>
            <person name="Sun Z."/>
            <person name="Harris H.M."/>
            <person name="McCann A."/>
            <person name="Guo C."/>
            <person name="Argimon S."/>
            <person name="Zhang W."/>
            <person name="Yang X."/>
            <person name="Jeffery I.B."/>
            <person name="Cooney J.C."/>
            <person name="Kagawa T.F."/>
            <person name="Liu W."/>
            <person name="Song Y."/>
            <person name="Salvetti E."/>
            <person name="Wrobel A."/>
            <person name="Rasinkangas P."/>
            <person name="Parkhill J."/>
            <person name="Rea M.C."/>
            <person name="O'Sullivan O."/>
            <person name="Ritari J."/>
            <person name="Douillard F.P."/>
            <person name="Paul Ross R."/>
            <person name="Yang R."/>
            <person name="Briner A.E."/>
            <person name="Felis G.E."/>
            <person name="de Vos W.M."/>
            <person name="Barrangou R."/>
            <person name="Klaenhammer T.R."/>
            <person name="Caufield P.W."/>
            <person name="Cui Y."/>
            <person name="Zhang H."/>
            <person name="O'Toole P.W."/>
        </authorList>
    </citation>
    <scope>NUCLEOTIDE SEQUENCE [LARGE SCALE GENOMIC DNA]</scope>
    <source>
        <strain evidence="2 3">DSM 16041</strain>
    </source>
</reference>
<protein>
    <submittedName>
        <fullName evidence="2">Uncharacterized protein</fullName>
    </submittedName>
</protein>
<feature type="transmembrane region" description="Helical" evidence="1">
    <location>
        <begin position="48"/>
        <end position="67"/>
    </location>
</feature>
<name>A0ABR5P290_9LACO</name>
<comment type="caution">
    <text evidence="2">The sequence shown here is derived from an EMBL/GenBank/DDBJ whole genome shotgun (WGS) entry which is preliminary data.</text>
</comment>
<evidence type="ECO:0000256" key="1">
    <source>
        <dbReference type="SAM" id="Phobius"/>
    </source>
</evidence>
<gene>
    <name evidence="2" type="ORF">FC31_GL000699</name>
</gene>
<keyword evidence="1" id="KW-0472">Membrane</keyword>
<sequence length="223" mass="25341">MEEIGMQSLAYVLLLVLILSAIIAIVLGIFWFKERKNKEGKKYKRNRLGTLIALAVMVISLFSAGGAQSEATHEEEAAIARQEKLDKQNYKDNKEDFTSLYYDLGVAVEQLSSKESDEWESAIDNSGEDFDVDSTIDNISDNHSDDIDDVEAKIEKLHSLDQKIQKNEYASDEDKETIHNAYLDLKHFANHATSISGSYNDFTDEHNELDRKTTDRVEELQDL</sequence>
<feature type="transmembrane region" description="Helical" evidence="1">
    <location>
        <begin position="12"/>
        <end position="32"/>
    </location>
</feature>
<evidence type="ECO:0000313" key="3">
    <source>
        <dbReference type="Proteomes" id="UP000051883"/>
    </source>
</evidence>
<keyword evidence="3" id="KW-1185">Reference proteome</keyword>
<dbReference type="EMBL" id="AZDK01000002">
    <property type="protein sequence ID" value="KRK60670.1"/>
    <property type="molecule type" value="Genomic_DNA"/>
</dbReference>
<dbReference type="Proteomes" id="UP000051883">
    <property type="component" value="Unassembled WGS sequence"/>
</dbReference>